<feature type="domain" description="Transglycosylase SLT" evidence="3">
    <location>
        <begin position="44"/>
        <end position="137"/>
    </location>
</feature>
<dbReference type="EMBL" id="JACLAW010000001">
    <property type="protein sequence ID" value="MBC2664098.1"/>
    <property type="molecule type" value="Genomic_DNA"/>
</dbReference>
<dbReference type="InterPro" id="IPR008258">
    <property type="entry name" value="Transglycosylase_SLT_dom_1"/>
</dbReference>
<evidence type="ECO:0000256" key="2">
    <source>
        <dbReference type="ARBA" id="ARBA00009387"/>
    </source>
</evidence>
<evidence type="ECO:0000313" key="5">
    <source>
        <dbReference type="Proteomes" id="UP000566813"/>
    </source>
</evidence>
<dbReference type="PANTHER" id="PTHR37423">
    <property type="entry name" value="SOLUBLE LYTIC MUREIN TRANSGLYCOSYLASE-RELATED"/>
    <property type="match status" value="1"/>
</dbReference>
<dbReference type="PANTHER" id="PTHR37423:SF2">
    <property type="entry name" value="MEMBRANE-BOUND LYTIC MUREIN TRANSGLYCOSYLASE C"/>
    <property type="match status" value="1"/>
</dbReference>
<name>A0A7X1FNM8_9SPHN</name>
<dbReference type="Pfam" id="PF01464">
    <property type="entry name" value="SLT"/>
    <property type="match status" value="1"/>
</dbReference>
<sequence>MEVGDAGFSWVAGGPVHPAATSMPAAIAAPNPAPAQWQGHVAALAARYDLSPSLLEALVWQESRWNSAATSPKGAHGLAQLMPGTARQLGVDPRDPAANLEGGAHYLRQQIDAFGGDLEKALAAYNAGPGRVAKAGGVPRIPETQGYVAAIMARLADPVRR</sequence>
<keyword evidence="5" id="KW-1185">Reference proteome</keyword>
<dbReference type="AlphaFoldDB" id="A0A7X1FNM8"/>
<reference evidence="4 5" key="1">
    <citation type="submission" date="2020-08" db="EMBL/GenBank/DDBJ databases">
        <title>The genome sequence of type strain Novosphingobium flavum NBRC 111647.</title>
        <authorList>
            <person name="Liu Y."/>
        </authorList>
    </citation>
    <scope>NUCLEOTIDE SEQUENCE [LARGE SCALE GENOMIC DNA]</scope>
    <source>
        <strain evidence="4 5">NBRC 111647</strain>
    </source>
</reference>
<accession>A0A7X1FNM8</accession>
<gene>
    <name evidence="4" type="ORF">H7F51_01050</name>
</gene>
<organism evidence="4 5">
    <name type="scientific">Novosphingobium flavum</name>
    <dbReference type="NCBI Taxonomy" id="1778672"/>
    <lineage>
        <taxon>Bacteria</taxon>
        <taxon>Pseudomonadati</taxon>
        <taxon>Pseudomonadota</taxon>
        <taxon>Alphaproteobacteria</taxon>
        <taxon>Sphingomonadales</taxon>
        <taxon>Sphingomonadaceae</taxon>
        <taxon>Novosphingobium</taxon>
    </lineage>
</organism>
<dbReference type="SUPFAM" id="SSF53955">
    <property type="entry name" value="Lysozyme-like"/>
    <property type="match status" value="1"/>
</dbReference>
<comment type="similarity">
    <text evidence="1">Belongs to the transglycosylase Slt family.</text>
</comment>
<dbReference type="Gene3D" id="1.10.530.10">
    <property type="match status" value="1"/>
</dbReference>
<protein>
    <submittedName>
        <fullName evidence="4">Lytic transglycosylase domain-containing protein</fullName>
    </submittedName>
</protein>
<proteinExistence type="inferred from homology"/>
<evidence type="ECO:0000313" key="4">
    <source>
        <dbReference type="EMBL" id="MBC2664098.1"/>
    </source>
</evidence>
<evidence type="ECO:0000256" key="1">
    <source>
        <dbReference type="ARBA" id="ARBA00007734"/>
    </source>
</evidence>
<dbReference type="InterPro" id="IPR023346">
    <property type="entry name" value="Lysozyme-like_dom_sf"/>
</dbReference>
<evidence type="ECO:0000259" key="3">
    <source>
        <dbReference type="Pfam" id="PF01464"/>
    </source>
</evidence>
<dbReference type="Proteomes" id="UP000566813">
    <property type="component" value="Unassembled WGS sequence"/>
</dbReference>
<dbReference type="CDD" id="cd00254">
    <property type="entry name" value="LT-like"/>
    <property type="match status" value="1"/>
</dbReference>
<comment type="caution">
    <text evidence="4">The sequence shown here is derived from an EMBL/GenBank/DDBJ whole genome shotgun (WGS) entry which is preliminary data.</text>
</comment>
<comment type="similarity">
    <text evidence="2">Belongs to the virb1 family.</text>
</comment>